<dbReference type="OrthoDB" id="10028364at2759"/>
<evidence type="ECO:0000313" key="3">
    <source>
        <dbReference type="Proteomes" id="UP000574191"/>
    </source>
</evidence>
<feature type="transmembrane region" description="Helical" evidence="1">
    <location>
        <begin position="63"/>
        <end position="85"/>
    </location>
</feature>
<dbReference type="EMBL" id="VYZP01022053">
    <property type="protein sequence ID" value="NXR88036.1"/>
    <property type="molecule type" value="Genomic_DNA"/>
</dbReference>
<name>A0A7L2PVT9_9PASS</name>
<sequence>MENGAVYNETTEPEAKVPRRRLLGCTLRHLWGWRLPFKVLQTIFSFVAVVCEEVVDDCITCSGLYFFEFVSCSAFLLSLLILYVYCTDFYESLGEDKVKKL</sequence>
<accession>A0A7L2PVT9</accession>
<gene>
    <name evidence="2" type="primary">Cmtm6</name>
    <name evidence="2" type="ORF">HYPCIN_R02469</name>
</gene>
<protein>
    <submittedName>
        <fullName evidence="2">CKLF6 protein</fullName>
    </submittedName>
</protein>
<feature type="non-terminal residue" evidence="2">
    <location>
        <position position="1"/>
    </location>
</feature>
<keyword evidence="1" id="KW-1133">Transmembrane helix</keyword>
<feature type="transmembrane region" description="Helical" evidence="1">
    <location>
        <begin position="31"/>
        <end position="51"/>
    </location>
</feature>
<comment type="caution">
    <text evidence="2">The sequence shown here is derived from an EMBL/GenBank/DDBJ whole genome shotgun (WGS) entry which is preliminary data.</text>
</comment>
<dbReference type="Proteomes" id="UP000574191">
    <property type="component" value="Unassembled WGS sequence"/>
</dbReference>
<keyword evidence="1" id="KW-0472">Membrane</keyword>
<organism evidence="2 3">
    <name type="scientific">Hypocryptadius cinnamomeus</name>
    <dbReference type="NCBI Taxonomy" id="589841"/>
    <lineage>
        <taxon>Eukaryota</taxon>
        <taxon>Metazoa</taxon>
        <taxon>Chordata</taxon>
        <taxon>Craniata</taxon>
        <taxon>Vertebrata</taxon>
        <taxon>Euteleostomi</taxon>
        <taxon>Archelosauria</taxon>
        <taxon>Archosauria</taxon>
        <taxon>Dinosauria</taxon>
        <taxon>Saurischia</taxon>
        <taxon>Theropoda</taxon>
        <taxon>Coelurosauria</taxon>
        <taxon>Aves</taxon>
        <taxon>Neognathae</taxon>
        <taxon>Neoaves</taxon>
        <taxon>Telluraves</taxon>
        <taxon>Australaves</taxon>
        <taxon>Passeriformes</taxon>
        <taxon>Sylvioidea</taxon>
        <taxon>Zosteropidae</taxon>
        <taxon>Hypocryptadius</taxon>
    </lineage>
</organism>
<reference evidence="2 3" key="1">
    <citation type="submission" date="2019-09" db="EMBL/GenBank/DDBJ databases">
        <title>Bird 10,000 Genomes (B10K) Project - Family phase.</title>
        <authorList>
            <person name="Zhang G."/>
        </authorList>
    </citation>
    <scope>NUCLEOTIDE SEQUENCE [LARGE SCALE GENOMIC DNA]</scope>
    <source>
        <strain evidence="2">B10K-DU-002-83</strain>
    </source>
</reference>
<proteinExistence type="predicted"/>
<keyword evidence="3" id="KW-1185">Reference proteome</keyword>
<feature type="non-terminal residue" evidence="2">
    <location>
        <position position="101"/>
    </location>
</feature>
<dbReference type="AlphaFoldDB" id="A0A7L2PVT9"/>
<evidence type="ECO:0000256" key="1">
    <source>
        <dbReference type="SAM" id="Phobius"/>
    </source>
</evidence>
<evidence type="ECO:0000313" key="2">
    <source>
        <dbReference type="EMBL" id="NXR88036.1"/>
    </source>
</evidence>
<keyword evidence="1" id="KW-0812">Transmembrane</keyword>